<reference evidence="1" key="1">
    <citation type="submission" date="2017-08" db="EMBL/GenBank/DDBJ databases">
        <authorList>
            <consortium name="Urmite Genomes"/>
        </authorList>
    </citation>
    <scope>NUCLEOTIDE SEQUENCE [LARGE SCALE GENOMIC DNA]</scope>
    <source>
        <strain evidence="1">IHUMI-LCC2</strain>
    </source>
</reference>
<protein>
    <submittedName>
        <fullName evidence="1">Uncharacterized protein</fullName>
    </submittedName>
</protein>
<dbReference type="EMBL" id="LT906555">
    <property type="protein sequence ID" value="SNW62425.1"/>
    <property type="molecule type" value="Genomic_DNA"/>
</dbReference>
<evidence type="ECO:0000313" key="1">
    <source>
        <dbReference type="EMBL" id="SNW62425.1"/>
    </source>
</evidence>
<accession>A0A2I2L4E5</accession>
<dbReference type="RefSeq" id="YP_009448727.1">
    <property type="nucleotide sequence ID" value="NC_036594.1"/>
</dbReference>
<gene>
    <name evidence="1" type="ORF">ORPV_521</name>
</gene>
<sequence>MSFNTTFGCATNFDKILTQNDRDHYSLICKLLTKMKINRLKTPQFAERAKKEGVSLSDLKLDYMLYFKRYSIRELEELRKLNYVQLWNKIPYDSNVRGSHNKFMNSQHLIVY</sequence>
<dbReference type="KEGG" id="vg:35382319"/>
<keyword evidence="2" id="KW-1185">Reference proteome</keyword>
<organism evidence="1">
    <name type="scientific">Orpheovirus IHUMI-LCC2</name>
    <dbReference type="NCBI Taxonomy" id="2023057"/>
    <lineage>
        <taxon>Viruses</taxon>
        <taxon>Varidnaviria</taxon>
        <taxon>Bamfordvirae</taxon>
        <taxon>Nucleocytoviricota</taxon>
        <taxon>Megaviricetes</taxon>
        <taxon>Pimascovirales</taxon>
        <taxon>Ocovirineae</taxon>
        <taxon>Orpheoviridae</taxon>
        <taxon>Alphaorpheovirus</taxon>
        <taxon>Alphaorpheovirus massiliense</taxon>
    </lineage>
</organism>
<proteinExistence type="predicted"/>
<evidence type="ECO:0000313" key="2">
    <source>
        <dbReference type="Proteomes" id="UP000236316"/>
    </source>
</evidence>
<name>A0A2I2L4E5_9VIRU</name>
<dbReference type="Proteomes" id="UP000236316">
    <property type="component" value="Segment"/>
</dbReference>
<dbReference type="GeneID" id="35382319"/>